<evidence type="ECO:0000313" key="2">
    <source>
        <dbReference type="EnsemblPlants" id="PGSC0003DMT400091573"/>
    </source>
</evidence>
<accession>M1DMX9</accession>
<evidence type="ECO:0000256" key="1">
    <source>
        <dbReference type="SAM" id="MobiDB-lite"/>
    </source>
</evidence>
<reference evidence="3" key="1">
    <citation type="journal article" date="2011" name="Nature">
        <title>Genome sequence and analysis of the tuber crop potato.</title>
        <authorList>
            <consortium name="The Potato Genome Sequencing Consortium"/>
        </authorList>
    </citation>
    <scope>NUCLEOTIDE SEQUENCE [LARGE SCALE GENOMIC DNA]</scope>
    <source>
        <strain evidence="3">cv. DM1-3 516 R44</strain>
    </source>
</reference>
<dbReference type="PaxDb" id="4113-PGSC0003DMT400091573"/>
<feature type="region of interest" description="Disordered" evidence="1">
    <location>
        <begin position="88"/>
        <end position="130"/>
    </location>
</feature>
<dbReference type="OMA" id="IYINWAS"/>
<proteinExistence type="predicted"/>
<organism evidence="2 3">
    <name type="scientific">Solanum tuberosum</name>
    <name type="common">Potato</name>
    <dbReference type="NCBI Taxonomy" id="4113"/>
    <lineage>
        <taxon>Eukaryota</taxon>
        <taxon>Viridiplantae</taxon>
        <taxon>Streptophyta</taxon>
        <taxon>Embryophyta</taxon>
        <taxon>Tracheophyta</taxon>
        <taxon>Spermatophyta</taxon>
        <taxon>Magnoliopsida</taxon>
        <taxon>eudicotyledons</taxon>
        <taxon>Gunneridae</taxon>
        <taxon>Pentapetalae</taxon>
        <taxon>asterids</taxon>
        <taxon>lamiids</taxon>
        <taxon>Solanales</taxon>
        <taxon>Solanaceae</taxon>
        <taxon>Solanoideae</taxon>
        <taxon>Solaneae</taxon>
        <taxon>Solanum</taxon>
    </lineage>
</organism>
<name>M1DMX9_SOLTU</name>
<dbReference type="EnsemblPlants" id="PGSC0003DMT400091573">
    <property type="protein sequence ID" value="PGSC0003DMT400091573"/>
    <property type="gene ID" value="PGSC0003DMG400041144"/>
</dbReference>
<evidence type="ECO:0000313" key="3">
    <source>
        <dbReference type="Proteomes" id="UP000011115"/>
    </source>
</evidence>
<protein>
    <submittedName>
        <fullName evidence="2">Uncharacterized protein</fullName>
    </submittedName>
</protein>
<dbReference type="Gramene" id="PGSC0003DMT400091573">
    <property type="protein sequence ID" value="PGSC0003DMT400091573"/>
    <property type="gene ID" value="PGSC0003DMG400041144"/>
</dbReference>
<keyword evidence="3" id="KW-1185">Reference proteome</keyword>
<feature type="compositionally biased region" description="Acidic residues" evidence="1">
    <location>
        <begin position="105"/>
        <end position="130"/>
    </location>
</feature>
<dbReference type="Proteomes" id="UP000011115">
    <property type="component" value="Unassembled WGS sequence"/>
</dbReference>
<dbReference type="HOGENOM" id="CLU_1941822_0_0_1"/>
<sequence>MDNLAREFPQILRRIRELHMEFIFAEPGECNLHVVREFYAWAPDARSHFMTVWGVNVLITPADVERRYPLNAHAKALLDIGPVFRDPIDDDIPTDEDRLCTSSDVESDSDEEVDPDQADVEAEGGDAMDD</sequence>
<reference evidence="2" key="2">
    <citation type="submission" date="2015-06" db="UniProtKB">
        <authorList>
            <consortium name="EnsemblPlants"/>
        </authorList>
    </citation>
    <scope>IDENTIFICATION</scope>
    <source>
        <strain evidence="2">DM1-3 516 R44</strain>
    </source>
</reference>
<dbReference type="AlphaFoldDB" id="M1DMX9"/>
<dbReference type="InParanoid" id="M1DMX9"/>